<evidence type="ECO:0000256" key="5">
    <source>
        <dbReference type="ARBA" id="ARBA00023136"/>
    </source>
</evidence>
<protein>
    <submittedName>
        <fullName evidence="7">Branched-chain amino acid ABC transporter permease</fullName>
    </submittedName>
</protein>
<dbReference type="PANTHER" id="PTHR30482">
    <property type="entry name" value="HIGH-AFFINITY BRANCHED-CHAIN AMINO ACID TRANSPORT SYSTEM PERMEASE"/>
    <property type="match status" value="1"/>
</dbReference>
<accession>A0A437QVA4</accession>
<dbReference type="OrthoDB" id="9810505at2"/>
<dbReference type="GO" id="GO:0015658">
    <property type="term" value="F:branched-chain amino acid transmembrane transporter activity"/>
    <property type="evidence" value="ECO:0007669"/>
    <property type="project" value="InterPro"/>
</dbReference>
<evidence type="ECO:0000256" key="3">
    <source>
        <dbReference type="ARBA" id="ARBA00022692"/>
    </source>
</evidence>
<proteinExistence type="predicted"/>
<dbReference type="AlphaFoldDB" id="A0A437QVA4"/>
<dbReference type="CDD" id="cd06581">
    <property type="entry name" value="TM_PBP1_LivM_like"/>
    <property type="match status" value="1"/>
</dbReference>
<comment type="caution">
    <text evidence="7">The sequence shown here is derived from an EMBL/GenBank/DDBJ whole genome shotgun (WGS) entry which is preliminary data.</text>
</comment>
<dbReference type="PANTHER" id="PTHR30482:SF10">
    <property type="entry name" value="HIGH-AFFINITY BRANCHED-CHAIN AMINO ACID TRANSPORT PROTEIN BRAE"/>
    <property type="match status" value="1"/>
</dbReference>
<evidence type="ECO:0000313" key="8">
    <source>
        <dbReference type="Proteomes" id="UP000287447"/>
    </source>
</evidence>
<keyword evidence="8" id="KW-1185">Reference proteome</keyword>
<organism evidence="7 8">
    <name type="scientific">Hwanghaeella grinnelliae</name>
    <dbReference type="NCBI Taxonomy" id="2500179"/>
    <lineage>
        <taxon>Bacteria</taxon>
        <taxon>Pseudomonadati</taxon>
        <taxon>Pseudomonadota</taxon>
        <taxon>Alphaproteobacteria</taxon>
        <taxon>Rhodospirillales</taxon>
        <taxon>Rhodospirillaceae</taxon>
        <taxon>Hwanghaeella</taxon>
    </lineage>
</organism>
<gene>
    <name evidence="7" type="ORF">EOI86_03920</name>
</gene>
<dbReference type="RefSeq" id="WP_127763813.1">
    <property type="nucleotide sequence ID" value="NZ_SADE01000001.1"/>
</dbReference>
<feature type="transmembrane region" description="Helical" evidence="6">
    <location>
        <begin position="308"/>
        <end position="330"/>
    </location>
</feature>
<feature type="transmembrane region" description="Helical" evidence="6">
    <location>
        <begin position="235"/>
        <end position="258"/>
    </location>
</feature>
<name>A0A437QVA4_9PROT</name>
<dbReference type="GO" id="GO:0005886">
    <property type="term" value="C:plasma membrane"/>
    <property type="evidence" value="ECO:0007669"/>
    <property type="project" value="UniProtKB-SubCell"/>
</dbReference>
<reference evidence="8" key="1">
    <citation type="submission" date="2019-01" db="EMBL/GenBank/DDBJ databases">
        <title>Gri0909 isolated from a small marine red alga.</title>
        <authorList>
            <person name="Kim J."/>
            <person name="Jeong S.E."/>
            <person name="Jeon C.O."/>
        </authorList>
    </citation>
    <scope>NUCLEOTIDE SEQUENCE [LARGE SCALE GENOMIC DNA]</scope>
    <source>
        <strain evidence="8">Gri0909</strain>
    </source>
</reference>
<keyword evidence="3 6" id="KW-0812">Transmembrane</keyword>
<feature type="transmembrane region" description="Helical" evidence="6">
    <location>
        <begin position="31"/>
        <end position="48"/>
    </location>
</feature>
<dbReference type="EMBL" id="SADE01000001">
    <property type="protein sequence ID" value="RVU38442.1"/>
    <property type="molecule type" value="Genomic_DNA"/>
</dbReference>
<evidence type="ECO:0000256" key="4">
    <source>
        <dbReference type="ARBA" id="ARBA00022989"/>
    </source>
</evidence>
<dbReference type="Pfam" id="PF02653">
    <property type="entry name" value="BPD_transp_2"/>
    <property type="match status" value="1"/>
</dbReference>
<feature type="transmembrane region" description="Helical" evidence="6">
    <location>
        <begin position="7"/>
        <end position="25"/>
    </location>
</feature>
<evidence type="ECO:0000256" key="6">
    <source>
        <dbReference type="SAM" id="Phobius"/>
    </source>
</evidence>
<keyword evidence="2" id="KW-1003">Cell membrane</keyword>
<dbReference type="InterPro" id="IPR043428">
    <property type="entry name" value="LivM-like"/>
</dbReference>
<sequence length="361" mass="39003">MNAERRNLISQGLLLAFGLIGPFLFPHYIQQITLLWIMVLFALTWDAMGGQMGYNSLGNIFFFGAGMYICAVTQIMVAGYDVGEYTSAFGAIHVDISDGQYFAGLFLGLAVAAVGCVFLAIILGRIFFGLRGPYFAIGTLGIALAAGELIGAWDWVGGGSGISLPLYPAEADFFPGSGDDESMFFYTLALIAAVATFLFYQWLYSTRFGLAVNAIRDDEEKAEGMGIHTLRYKTVAWASSAFFMAIAGGIHGNIIHFIEPLEVAFPTVTFGIFMVAMALLGGKGTLWGPVIGAILFHVIKEVTWTHLLGWQWIALGMIIIVNVVFFQQGILGWMKERWPEAFGVTVEGAPAQGSETGGGSN</sequence>
<evidence type="ECO:0000313" key="7">
    <source>
        <dbReference type="EMBL" id="RVU38442.1"/>
    </source>
</evidence>
<evidence type="ECO:0000256" key="1">
    <source>
        <dbReference type="ARBA" id="ARBA00004651"/>
    </source>
</evidence>
<dbReference type="Proteomes" id="UP000287447">
    <property type="component" value="Unassembled WGS sequence"/>
</dbReference>
<feature type="transmembrane region" description="Helical" evidence="6">
    <location>
        <begin position="134"/>
        <end position="156"/>
    </location>
</feature>
<comment type="subcellular location">
    <subcellularLocation>
        <location evidence="1">Cell membrane</location>
        <topology evidence="1">Multi-pass membrane protein</topology>
    </subcellularLocation>
</comment>
<evidence type="ECO:0000256" key="2">
    <source>
        <dbReference type="ARBA" id="ARBA00022475"/>
    </source>
</evidence>
<feature type="transmembrane region" description="Helical" evidence="6">
    <location>
        <begin position="100"/>
        <end position="122"/>
    </location>
</feature>
<feature type="transmembrane region" description="Helical" evidence="6">
    <location>
        <begin position="60"/>
        <end position="80"/>
    </location>
</feature>
<feature type="transmembrane region" description="Helical" evidence="6">
    <location>
        <begin position="183"/>
        <end position="203"/>
    </location>
</feature>
<keyword evidence="4 6" id="KW-1133">Transmembrane helix</keyword>
<keyword evidence="5 6" id="KW-0472">Membrane</keyword>
<dbReference type="InterPro" id="IPR001851">
    <property type="entry name" value="ABC_transp_permease"/>
</dbReference>
<feature type="transmembrane region" description="Helical" evidence="6">
    <location>
        <begin position="270"/>
        <end position="296"/>
    </location>
</feature>